<gene>
    <name evidence="1" type="ORF">EHP00_301</name>
</gene>
<evidence type="ECO:0000313" key="1">
    <source>
        <dbReference type="EMBL" id="OQS55108.1"/>
    </source>
</evidence>
<sequence>MEQDNQFGSKRVKLNSLQDRIQRLEKFGMFKKVKISGDGYNSFYHNPRELENSLKRANSLYKKAVQVKKEHAIKHFYHAYVLILRMIVANGFKKEIMVLYHKIYVAMLKCCADYMPEIRNVFLYANYVITGEHLHILFKNMQKTPNQSTHEIAVKHYFSFYKNQIAIRDKGFKIVSMQLLEREIKSNLPEDLNNFI</sequence>
<protein>
    <submittedName>
        <fullName evidence="1">Uncharacterized protein</fullName>
    </submittedName>
</protein>
<dbReference type="Proteomes" id="UP000192758">
    <property type="component" value="Unassembled WGS sequence"/>
</dbReference>
<organism evidence="1 2">
    <name type="scientific">Ecytonucleospora hepatopenaei</name>
    <dbReference type="NCBI Taxonomy" id="646526"/>
    <lineage>
        <taxon>Eukaryota</taxon>
        <taxon>Fungi</taxon>
        <taxon>Fungi incertae sedis</taxon>
        <taxon>Microsporidia</taxon>
        <taxon>Enterocytozoonidae</taxon>
        <taxon>Ecytonucleospora</taxon>
    </lineage>
</organism>
<comment type="caution">
    <text evidence="1">The sequence shown here is derived from an EMBL/GenBank/DDBJ whole genome shotgun (WGS) entry which is preliminary data.</text>
</comment>
<dbReference type="AlphaFoldDB" id="A0A1W0E7A2"/>
<reference evidence="1 2" key="1">
    <citation type="journal article" date="2017" name="Environ. Microbiol.">
        <title>Decay of the glycolytic pathway and adaptation to intranuclear parasitism within Enterocytozoonidae microsporidia.</title>
        <authorList>
            <person name="Wiredu Boakye D."/>
            <person name="Jaroenlak P."/>
            <person name="Prachumwat A."/>
            <person name="Williams T.A."/>
            <person name="Bateman K.S."/>
            <person name="Itsathitphaisarn O."/>
            <person name="Sritunyalucksana K."/>
            <person name="Paszkiewicz K.H."/>
            <person name="Moore K.A."/>
            <person name="Stentiford G.D."/>
            <person name="Williams B.A."/>
        </authorList>
    </citation>
    <scope>NUCLEOTIDE SEQUENCE [LARGE SCALE GENOMIC DNA]</scope>
    <source>
        <strain evidence="1 2">TH1</strain>
    </source>
</reference>
<proteinExistence type="predicted"/>
<name>A0A1W0E7A2_9MICR</name>
<keyword evidence="2" id="KW-1185">Reference proteome</keyword>
<dbReference type="EMBL" id="MNPJ01000014">
    <property type="protein sequence ID" value="OQS55108.1"/>
    <property type="molecule type" value="Genomic_DNA"/>
</dbReference>
<evidence type="ECO:0000313" key="2">
    <source>
        <dbReference type="Proteomes" id="UP000192758"/>
    </source>
</evidence>
<dbReference type="VEuPathDB" id="MicrosporidiaDB:EHP00_301"/>
<accession>A0A1W0E7A2</accession>